<protein>
    <submittedName>
        <fullName evidence="1">Uncharacterized protein</fullName>
    </submittedName>
</protein>
<dbReference type="AlphaFoldDB" id="A0A843UK70"/>
<evidence type="ECO:0000313" key="1">
    <source>
        <dbReference type="EMBL" id="MQL82250.1"/>
    </source>
</evidence>
<comment type="caution">
    <text evidence="1">The sequence shown here is derived from an EMBL/GenBank/DDBJ whole genome shotgun (WGS) entry which is preliminary data.</text>
</comment>
<accession>A0A843UK70</accession>
<proteinExistence type="predicted"/>
<reference evidence="1" key="1">
    <citation type="submission" date="2017-07" db="EMBL/GenBank/DDBJ databases">
        <title>Taro Niue Genome Assembly and Annotation.</title>
        <authorList>
            <person name="Atibalentja N."/>
            <person name="Keating K."/>
            <person name="Fields C.J."/>
        </authorList>
    </citation>
    <scope>NUCLEOTIDE SEQUENCE</scope>
    <source>
        <strain evidence="1">Niue_2</strain>
        <tissue evidence="1">Leaf</tissue>
    </source>
</reference>
<dbReference type="Proteomes" id="UP000652761">
    <property type="component" value="Unassembled WGS sequence"/>
</dbReference>
<sequence>MTRSQRLMLKILEDKFIEQYGDAEHGVSCDIYTLWEKEFQLLLSCLKKTCNEFEDDQVQTEQATHSSAQAATIYKKIQEGVFDVSNEGFLHEFVCIVAKV</sequence>
<gene>
    <name evidence="1" type="ORF">Taro_014719</name>
</gene>
<evidence type="ECO:0000313" key="2">
    <source>
        <dbReference type="Proteomes" id="UP000652761"/>
    </source>
</evidence>
<organism evidence="1 2">
    <name type="scientific">Colocasia esculenta</name>
    <name type="common">Wild taro</name>
    <name type="synonym">Arum esculentum</name>
    <dbReference type="NCBI Taxonomy" id="4460"/>
    <lineage>
        <taxon>Eukaryota</taxon>
        <taxon>Viridiplantae</taxon>
        <taxon>Streptophyta</taxon>
        <taxon>Embryophyta</taxon>
        <taxon>Tracheophyta</taxon>
        <taxon>Spermatophyta</taxon>
        <taxon>Magnoliopsida</taxon>
        <taxon>Liliopsida</taxon>
        <taxon>Araceae</taxon>
        <taxon>Aroideae</taxon>
        <taxon>Colocasieae</taxon>
        <taxon>Colocasia</taxon>
    </lineage>
</organism>
<dbReference type="EMBL" id="NMUH01000620">
    <property type="protein sequence ID" value="MQL82250.1"/>
    <property type="molecule type" value="Genomic_DNA"/>
</dbReference>
<keyword evidence="2" id="KW-1185">Reference proteome</keyword>
<name>A0A843UK70_COLES</name>